<feature type="binding site" evidence="4 6">
    <location>
        <position position="44"/>
    </location>
    <ligand>
        <name>ATP</name>
        <dbReference type="ChEBI" id="CHEBI:30616"/>
    </ligand>
</feature>
<accession>A0A914AML3</accession>
<dbReference type="FunFam" id="1.10.510.10:FF:000462">
    <property type="entry name" value="Receptor tyrosine kinase"/>
    <property type="match status" value="1"/>
</dbReference>
<dbReference type="RefSeq" id="XP_038064833.1">
    <property type="nucleotide sequence ID" value="XM_038208905.1"/>
</dbReference>
<feature type="binding site" evidence="4">
    <location>
        <position position="156"/>
    </location>
    <ligand>
        <name>ATP</name>
        <dbReference type="ChEBI" id="CHEBI:30616"/>
    </ligand>
</feature>
<dbReference type="OMA" id="LICEHER"/>
<dbReference type="OrthoDB" id="3256376at2759"/>
<evidence type="ECO:0000256" key="6">
    <source>
        <dbReference type="PROSITE-ProRule" id="PRU10141"/>
    </source>
</evidence>
<dbReference type="Gene3D" id="1.10.510.10">
    <property type="entry name" value="Transferase(Phosphotransferase) domain 1"/>
    <property type="match status" value="1"/>
</dbReference>
<dbReference type="InterPro" id="IPR017441">
    <property type="entry name" value="Protein_kinase_ATP_BS"/>
</dbReference>
<feature type="binding site" evidence="4">
    <location>
        <begin position="18"/>
        <end position="25"/>
    </location>
    <ligand>
        <name>ATP</name>
        <dbReference type="ChEBI" id="CHEBI:30616"/>
    </ligand>
</feature>
<keyword evidence="5" id="KW-0460">Magnesium</keyword>
<dbReference type="Gene3D" id="3.30.200.20">
    <property type="entry name" value="Phosphorylase Kinase, domain 1"/>
    <property type="match status" value="1"/>
</dbReference>
<dbReference type="PANTHER" id="PTHR24416:SF621">
    <property type="entry name" value="TYROSINE KINASE RECEPTOR CAD96CA"/>
    <property type="match status" value="1"/>
</dbReference>
<keyword evidence="4 6" id="KW-0067">ATP-binding</keyword>
<dbReference type="PIRSF" id="PIRSF000615">
    <property type="entry name" value="TyrPK_CSF1-R"/>
    <property type="match status" value="1"/>
</dbReference>
<comment type="catalytic activity">
    <reaction evidence="2">
        <text>L-tyrosyl-[protein] + ATP = O-phospho-L-tyrosyl-[protein] + ADP + H(+)</text>
        <dbReference type="Rhea" id="RHEA:10596"/>
        <dbReference type="Rhea" id="RHEA-COMP:10136"/>
        <dbReference type="Rhea" id="RHEA-COMP:20101"/>
        <dbReference type="ChEBI" id="CHEBI:15378"/>
        <dbReference type="ChEBI" id="CHEBI:30616"/>
        <dbReference type="ChEBI" id="CHEBI:46858"/>
        <dbReference type="ChEBI" id="CHEBI:61978"/>
        <dbReference type="ChEBI" id="CHEBI:456216"/>
        <dbReference type="EC" id="2.7.10.1"/>
    </reaction>
</comment>
<dbReference type="GO" id="GO:0005524">
    <property type="term" value="F:ATP binding"/>
    <property type="evidence" value="ECO:0007669"/>
    <property type="project" value="UniProtKB-UniRule"/>
</dbReference>
<keyword evidence="9" id="KW-1185">Reference proteome</keyword>
<dbReference type="Pfam" id="PF07714">
    <property type="entry name" value="PK_Tyr_Ser-Thr"/>
    <property type="match status" value="1"/>
</dbReference>
<dbReference type="PRINTS" id="PR00109">
    <property type="entry name" value="TYRKINASE"/>
</dbReference>
<dbReference type="InterPro" id="IPR050122">
    <property type="entry name" value="RTK"/>
</dbReference>
<dbReference type="CDD" id="cd00192">
    <property type="entry name" value="PTKc"/>
    <property type="match status" value="1"/>
</dbReference>
<evidence type="ECO:0000256" key="1">
    <source>
        <dbReference type="ARBA" id="ARBA00004167"/>
    </source>
</evidence>
<keyword evidence="4 6" id="KW-0547">Nucleotide-binding</keyword>
<dbReference type="PROSITE" id="PS00107">
    <property type="entry name" value="PROTEIN_KINASE_ATP"/>
    <property type="match status" value="1"/>
</dbReference>
<keyword evidence="5" id="KW-0479">Metal-binding</keyword>
<dbReference type="GO" id="GO:0046872">
    <property type="term" value="F:metal ion binding"/>
    <property type="evidence" value="ECO:0007669"/>
    <property type="project" value="UniProtKB-KW"/>
</dbReference>
<dbReference type="InterPro" id="IPR008266">
    <property type="entry name" value="Tyr_kinase_AS"/>
</dbReference>
<dbReference type="GO" id="GO:0043235">
    <property type="term" value="C:receptor complex"/>
    <property type="evidence" value="ECO:0007669"/>
    <property type="project" value="TreeGrafter"/>
</dbReference>
<evidence type="ECO:0000313" key="9">
    <source>
        <dbReference type="Proteomes" id="UP000887568"/>
    </source>
</evidence>
<feature type="binding site" evidence="5">
    <location>
        <position position="157"/>
    </location>
    <ligand>
        <name>Mg(2+)</name>
        <dbReference type="ChEBI" id="CHEBI:18420"/>
    </ligand>
</feature>
<dbReference type="EnsemblMetazoa" id="XM_038208905.1">
    <property type="protein sequence ID" value="XP_038064833.1"/>
    <property type="gene ID" value="LOC119735201"/>
</dbReference>
<dbReference type="Proteomes" id="UP000887568">
    <property type="component" value="Unplaced"/>
</dbReference>
<dbReference type="GO" id="GO:0004714">
    <property type="term" value="F:transmembrane receptor protein tyrosine kinase activity"/>
    <property type="evidence" value="ECO:0007669"/>
    <property type="project" value="UniProtKB-EC"/>
</dbReference>
<dbReference type="GO" id="GO:0007169">
    <property type="term" value="P:cell surface receptor protein tyrosine kinase signaling pathway"/>
    <property type="evidence" value="ECO:0007669"/>
    <property type="project" value="TreeGrafter"/>
</dbReference>
<evidence type="ECO:0000256" key="4">
    <source>
        <dbReference type="PIRSR" id="PIRSR000615-2"/>
    </source>
</evidence>
<evidence type="ECO:0000256" key="3">
    <source>
        <dbReference type="PIRSR" id="PIRSR000615-1"/>
    </source>
</evidence>
<protein>
    <recommendedName>
        <fullName evidence="7">Protein kinase domain-containing protein</fullName>
    </recommendedName>
</protein>
<evidence type="ECO:0000256" key="2">
    <source>
        <dbReference type="ARBA" id="ARBA00051243"/>
    </source>
</evidence>
<sequence length="316" mass="36135">MGHLAIPRDRLSNFRELGHGEFGKVMLAEARGITQGSEVTVAVKTLPDEPPINGKKDLMRELDLMTTLPYNPYVVRLLGFSVEEDPPYIILEYLSRGDLKTLLIESRSKGAHAYDNLHGDSTSLTAKQLMHFARDVADGMKFVSSQLCIHRDLAARNVLVAEDMTCKVSDFGLARDVKNMRVYEHQSGDNLPLRWMAVESLIDHTYTTESDVWSYGVLLWEIVNLGADPYPAINREEVKQEVQSGYRMPKPKHCQQELYDMMLKCWQEKPEDRPSFAFIGNELNRLMNVGKDYISTTNYDRTVYEISDLICEHERV</sequence>
<dbReference type="PROSITE" id="PS50011">
    <property type="entry name" value="PROTEIN_KINASE_DOM"/>
    <property type="match status" value="1"/>
</dbReference>
<name>A0A914AML3_PATMI</name>
<dbReference type="GO" id="GO:0005886">
    <property type="term" value="C:plasma membrane"/>
    <property type="evidence" value="ECO:0007669"/>
    <property type="project" value="TreeGrafter"/>
</dbReference>
<feature type="binding site" evidence="5">
    <location>
        <position position="170"/>
    </location>
    <ligand>
        <name>Mg(2+)</name>
        <dbReference type="ChEBI" id="CHEBI:18420"/>
    </ligand>
</feature>
<evidence type="ECO:0000259" key="7">
    <source>
        <dbReference type="PROSITE" id="PS50011"/>
    </source>
</evidence>
<evidence type="ECO:0000313" key="8">
    <source>
        <dbReference type="EnsemblMetazoa" id="XP_038064833.1"/>
    </source>
</evidence>
<organism evidence="8 9">
    <name type="scientific">Patiria miniata</name>
    <name type="common">Bat star</name>
    <name type="synonym">Asterina miniata</name>
    <dbReference type="NCBI Taxonomy" id="46514"/>
    <lineage>
        <taxon>Eukaryota</taxon>
        <taxon>Metazoa</taxon>
        <taxon>Echinodermata</taxon>
        <taxon>Eleutherozoa</taxon>
        <taxon>Asterozoa</taxon>
        <taxon>Asteroidea</taxon>
        <taxon>Valvatacea</taxon>
        <taxon>Valvatida</taxon>
        <taxon>Asterinidae</taxon>
        <taxon>Patiria</taxon>
    </lineage>
</organism>
<comment type="subcellular location">
    <subcellularLocation>
        <location evidence="1">Membrane</location>
        <topology evidence="1">Single-pass membrane protein</topology>
    </subcellularLocation>
</comment>
<feature type="active site" description="Proton acceptor" evidence="3">
    <location>
        <position position="152"/>
    </location>
</feature>
<evidence type="ECO:0000256" key="5">
    <source>
        <dbReference type="PIRSR" id="PIRSR000615-3"/>
    </source>
</evidence>
<dbReference type="InterPro" id="IPR020635">
    <property type="entry name" value="Tyr_kinase_cat_dom"/>
</dbReference>
<feature type="domain" description="Protein kinase" evidence="7">
    <location>
        <begin position="11"/>
        <end position="287"/>
    </location>
</feature>
<dbReference type="PROSITE" id="PS00109">
    <property type="entry name" value="PROTEIN_KINASE_TYR"/>
    <property type="match status" value="1"/>
</dbReference>
<dbReference type="InterPro" id="IPR001245">
    <property type="entry name" value="Ser-Thr/Tyr_kinase_cat_dom"/>
</dbReference>
<dbReference type="InterPro" id="IPR011009">
    <property type="entry name" value="Kinase-like_dom_sf"/>
</dbReference>
<reference evidence="8" key="1">
    <citation type="submission" date="2022-11" db="UniProtKB">
        <authorList>
            <consortium name="EnsemblMetazoa"/>
        </authorList>
    </citation>
    <scope>IDENTIFICATION</scope>
</reference>
<feature type="binding site" evidence="4">
    <location>
        <begin position="92"/>
        <end position="98"/>
    </location>
    <ligand>
        <name>ATP</name>
        <dbReference type="ChEBI" id="CHEBI:30616"/>
    </ligand>
</feature>
<dbReference type="GeneID" id="119735201"/>
<dbReference type="InterPro" id="IPR000719">
    <property type="entry name" value="Prot_kinase_dom"/>
</dbReference>
<dbReference type="SMART" id="SM00219">
    <property type="entry name" value="TyrKc"/>
    <property type="match status" value="1"/>
</dbReference>
<proteinExistence type="predicted"/>
<dbReference type="PANTHER" id="PTHR24416">
    <property type="entry name" value="TYROSINE-PROTEIN KINASE RECEPTOR"/>
    <property type="match status" value="1"/>
</dbReference>
<dbReference type="AlphaFoldDB" id="A0A914AML3"/>
<dbReference type="SUPFAM" id="SSF56112">
    <property type="entry name" value="Protein kinase-like (PK-like)"/>
    <property type="match status" value="1"/>
</dbReference>